<evidence type="ECO:0000256" key="2">
    <source>
        <dbReference type="ARBA" id="ARBA00022490"/>
    </source>
</evidence>
<dbReference type="PROSITE" id="PS51900">
    <property type="entry name" value="CB"/>
    <property type="match status" value="1"/>
</dbReference>
<dbReference type="GO" id="GO:0003677">
    <property type="term" value="F:DNA binding"/>
    <property type="evidence" value="ECO:0007669"/>
    <property type="project" value="UniProtKB-UniRule"/>
</dbReference>
<dbReference type="InterPro" id="IPR011010">
    <property type="entry name" value="DNA_brk_join_enz"/>
</dbReference>
<comment type="subcellular location">
    <subcellularLocation>
        <location evidence="1">Cytoplasm</location>
    </subcellularLocation>
</comment>
<evidence type="ECO:0000256" key="8">
    <source>
        <dbReference type="ARBA" id="ARBA00023306"/>
    </source>
</evidence>
<evidence type="ECO:0000313" key="12">
    <source>
        <dbReference type="EMBL" id="CAA6810428.1"/>
    </source>
</evidence>
<dbReference type="InterPro" id="IPR013762">
    <property type="entry name" value="Integrase-like_cat_sf"/>
</dbReference>
<dbReference type="Gene3D" id="1.10.443.10">
    <property type="entry name" value="Intergrase catalytic core"/>
    <property type="match status" value="1"/>
</dbReference>
<evidence type="ECO:0000256" key="4">
    <source>
        <dbReference type="ARBA" id="ARBA00022829"/>
    </source>
</evidence>
<dbReference type="GO" id="GO:0051301">
    <property type="term" value="P:cell division"/>
    <property type="evidence" value="ECO:0007669"/>
    <property type="project" value="UniProtKB-KW"/>
</dbReference>
<evidence type="ECO:0000256" key="5">
    <source>
        <dbReference type="ARBA" id="ARBA00022908"/>
    </source>
</evidence>
<evidence type="ECO:0000256" key="7">
    <source>
        <dbReference type="ARBA" id="ARBA00023172"/>
    </source>
</evidence>
<accession>A0A6S6SJY0</accession>
<keyword evidence="8" id="KW-0131">Cell cycle</keyword>
<dbReference type="InterPro" id="IPR004107">
    <property type="entry name" value="Integrase_SAM-like_N"/>
</dbReference>
<dbReference type="GO" id="GO:0005737">
    <property type="term" value="C:cytoplasm"/>
    <property type="evidence" value="ECO:0007669"/>
    <property type="project" value="UniProtKB-SubCell"/>
</dbReference>
<dbReference type="InterPro" id="IPR010998">
    <property type="entry name" value="Integrase_recombinase_N"/>
</dbReference>
<evidence type="ECO:0000256" key="6">
    <source>
        <dbReference type="ARBA" id="ARBA00023125"/>
    </source>
</evidence>
<dbReference type="Pfam" id="PF02899">
    <property type="entry name" value="Phage_int_SAM_1"/>
    <property type="match status" value="1"/>
</dbReference>
<dbReference type="AlphaFoldDB" id="A0A6S6SJY0"/>
<feature type="domain" description="Core-binding (CB)" evidence="11">
    <location>
        <begin position="1"/>
        <end position="84"/>
    </location>
</feature>
<sequence>MELTAFLNYLEHERRYSKHTITAYKRDLTQFITYLKAQYELEEWAKLKSLHLRSWVVSLMQRELSATSIHRKVSSLKTYHKFLLITQGISKMSFPQVLLPKKSERLPAFVEKGQLNKLQTKVVFPDGFSGMRDYLILEILYSTGMRRSEVIGLRWADVDFENHHCRIKGKGNKVRLVPFGKPLKETLLAYQTLLEETFSENEAGLILLTDKGQPMYPKFVYNKVKHYLSLITTSKKKSPHVLRHSFATHLANNGADLNAIKELLGHASLAATEVYTHNSIEQLKKVYEQAHPKAKK</sequence>
<dbReference type="PROSITE" id="PS51898">
    <property type="entry name" value="TYR_RECOMBINASE"/>
    <property type="match status" value="1"/>
</dbReference>
<dbReference type="Gene3D" id="1.10.150.130">
    <property type="match status" value="1"/>
</dbReference>
<protein>
    <submittedName>
        <fullName evidence="12">Integrase, site-specific recombinase</fullName>
    </submittedName>
</protein>
<gene>
    <name evidence="12" type="ORF">HELGO_WM37260</name>
</gene>
<dbReference type="Pfam" id="PF00589">
    <property type="entry name" value="Phage_integrase"/>
    <property type="match status" value="1"/>
</dbReference>
<dbReference type="InterPro" id="IPR044068">
    <property type="entry name" value="CB"/>
</dbReference>
<evidence type="ECO:0000256" key="1">
    <source>
        <dbReference type="ARBA" id="ARBA00004496"/>
    </source>
</evidence>
<keyword evidence="7" id="KW-0233">DNA recombination</keyword>
<dbReference type="PANTHER" id="PTHR30349:SF77">
    <property type="entry name" value="TYROSINE RECOMBINASE XERC"/>
    <property type="match status" value="1"/>
</dbReference>
<organism evidence="12">
    <name type="scientific">uncultured Aureispira sp</name>
    <dbReference type="NCBI Taxonomy" id="1331704"/>
    <lineage>
        <taxon>Bacteria</taxon>
        <taxon>Pseudomonadati</taxon>
        <taxon>Bacteroidota</taxon>
        <taxon>Saprospiria</taxon>
        <taxon>Saprospirales</taxon>
        <taxon>Saprospiraceae</taxon>
        <taxon>Aureispira</taxon>
        <taxon>environmental samples</taxon>
    </lineage>
</organism>
<reference evidence="12" key="1">
    <citation type="submission" date="2020-01" db="EMBL/GenBank/DDBJ databases">
        <authorList>
            <person name="Meier V. D."/>
            <person name="Meier V D."/>
        </authorList>
    </citation>
    <scope>NUCLEOTIDE SEQUENCE</scope>
    <source>
        <strain evidence="12">HLG_WM_MAG_10</strain>
    </source>
</reference>
<keyword evidence="2" id="KW-0963">Cytoplasm</keyword>
<dbReference type="InterPro" id="IPR050090">
    <property type="entry name" value="Tyrosine_recombinase_XerCD"/>
</dbReference>
<keyword evidence="5" id="KW-0229">DNA integration</keyword>
<feature type="domain" description="Tyr recombinase" evidence="10">
    <location>
        <begin position="105"/>
        <end position="288"/>
    </location>
</feature>
<keyword evidence="6 9" id="KW-0238">DNA-binding</keyword>
<keyword evidence="3" id="KW-0132">Cell division</keyword>
<dbReference type="EMBL" id="CACVAQ010000165">
    <property type="protein sequence ID" value="CAA6810428.1"/>
    <property type="molecule type" value="Genomic_DNA"/>
</dbReference>
<dbReference type="PANTHER" id="PTHR30349">
    <property type="entry name" value="PHAGE INTEGRASE-RELATED"/>
    <property type="match status" value="1"/>
</dbReference>
<dbReference type="GO" id="GO:0007059">
    <property type="term" value="P:chromosome segregation"/>
    <property type="evidence" value="ECO:0007669"/>
    <property type="project" value="UniProtKB-KW"/>
</dbReference>
<evidence type="ECO:0000256" key="9">
    <source>
        <dbReference type="PROSITE-ProRule" id="PRU01248"/>
    </source>
</evidence>
<dbReference type="InterPro" id="IPR002104">
    <property type="entry name" value="Integrase_catalytic"/>
</dbReference>
<evidence type="ECO:0000259" key="11">
    <source>
        <dbReference type="PROSITE" id="PS51900"/>
    </source>
</evidence>
<evidence type="ECO:0000259" key="10">
    <source>
        <dbReference type="PROSITE" id="PS51898"/>
    </source>
</evidence>
<proteinExistence type="predicted"/>
<dbReference type="SUPFAM" id="SSF56349">
    <property type="entry name" value="DNA breaking-rejoining enzymes"/>
    <property type="match status" value="1"/>
</dbReference>
<keyword evidence="4" id="KW-0159">Chromosome partition</keyword>
<name>A0A6S6SJY0_9BACT</name>
<dbReference type="GO" id="GO:0006310">
    <property type="term" value="P:DNA recombination"/>
    <property type="evidence" value="ECO:0007669"/>
    <property type="project" value="UniProtKB-KW"/>
</dbReference>
<dbReference type="GO" id="GO:0015074">
    <property type="term" value="P:DNA integration"/>
    <property type="evidence" value="ECO:0007669"/>
    <property type="project" value="UniProtKB-KW"/>
</dbReference>
<evidence type="ECO:0000256" key="3">
    <source>
        <dbReference type="ARBA" id="ARBA00022618"/>
    </source>
</evidence>